<dbReference type="EMBL" id="JAEIOT010000004">
    <property type="protein sequence ID" value="MBI8999722.1"/>
    <property type="molecule type" value="Genomic_DNA"/>
</dbReference>
<keyword evidence="3 7" id="KW-0732">Signal</keyword>
<evidence type="ECO:0000256" key="4">
    <source>
        <dbReference type="ARBA" id="ARBA00022801"/>
    </source>
</evidence>
<evidence type="ECO:0000313" key="9">
    <source>
        <dbReference type="EMBL" id="MBI8999722.1"/>
    </source>
</evidence>
<dbReference type="Gene3D" id="2.60.40.10">
    <property type="entry name" value="Immunoglobulins"/>
    <property type="match status" value="1"/>
</dbReference>
<dbReference type="InterPro" id="IPR000601">
    <property type="entry name" value="PKD_dom"/>
</dbReference>
<name>A0ABS0VSH3_9CORY</name>
<dbReference type="InterPro" id="IPR056861">
    <property type="entry name" value="HMCN1-like_VWA"/>
</dbReference>
<dbReference type="InterPro" id="IPR035986">
    <property type="entry name" value="PKD_dom_sf"/>
</dbReference>
<dbReference type="InterPro" id="IPR029058">
    <property type="entry name" value="AB_hydrolase_fold"/>
</dbReference>
<keyword evidence="6" id="KW-1133">Transmembrane helix</keyword>
<reference evidence="9 10" key="1">
    <citation type="submission" date="2020-12" db="EMBL/GenBank/DDBJ databases">
        <title>Genome public.</title>
        <authorList>
            <person name="Sun Q."/>
        </authorList>
    </citation>
    <scope>NUCLEOTIDE SEQUENCE [LARGE SCALE GENOMIC DNA]</scope>
    <source>
        <strain evidence="9 10">CCM 8864</strain>
    </source>
</reference>
<dbReference type="Pfam" id="PF25106">
    <property type="entry name" value="VWA_4"/>
    <property type="match status" value="1"/>
</dbReference>
<accession>A0ABS0VSH3</accession>
<dbReference type="SUPFAM" id="SSF53474">
    <property type="entry name" value="alpha/beta-Hydrolases"/>
    <property type="match status" value="1"/>
</dbReference>
<feature type="region of interest" description="Disordered" evidence="5">
    <location>
        <begin position="339"/>
        <end position="358"/>
    </location>
</feature>
<evidence type="ECO:0000256" key="5">
    <source>
        <dbReference type="SAM" id="MobiDB-lite"/>
    </source>
</evidence>
<dbReference type="RefSeq" id="WP_198735152.1">
    <property type="nucleotide sequence ID" value="NZ_JAEIOT010000004.1"/>
</dbReference>
<evidence type="ECO:0000256" key="7">
    <source>
        <dbReference type="SAM" id="SignalP"/>
    </source>
</evidence>
<dbReference type="InterPro" id="IPR036465">
    <property type="entry name" value="vWFA_dom_sf"/>
</dbReference>
<evidence type="ECO:0000256" key="2">
    <source>
        <dbReference type="ARBA" id="ARBA00022525"/>
    </source>
</evidence>
<gene>
    <name evidence="9" type="ORF">JDV76_01860</name>
</gene>
<keyword evidence="10" id="KW-1185">Reference proteome</keyword>
<feature type="transmembrane region" description="Helical" evidence="6">
    <location>
        <begin position="747"/>
        <end position="768"/>
    </location>
</feature>
<dbReference type="InterPro" id="IPR052969">
    <property type="entry name" value="Thr-specific_kinase-like"/>
</dbReference>
<keyword evidence="4" id="KW-0378">Hydrolase</keyword>
<evidence type="ECO:0000256" key="3">
    <source>
        <dbReference type="ARBA" id="ARBA00022729"/>
    </source>
</evidence>
<evidence type="ECO:0000313" key="10">
    <source>
        <dbReference type="Proteomes" id="UP000625574"/>
    </source>
</evidence>
<dbReference type="InterPro" id="IPR013783">
    <property type="entry name" value="Ig-like_fold"/>
</dbReference>
<dbReference type="SUPFAM" id="SSF49299">
    <property type="entry name" value="PKD domain"/>
    <property type="match status" value="1"/>
</dbReference>
<feature type="domain" description="PKD" evidence="8">
    <location>
        <begin position="645"/>
        <end position="702"/>
    </location>
</feature>
<keyword evidence="2" id="KW-0964">Secreted</keyword>
<dbReference type="Proteomes" id="UP000625574">
    <property type="component" value="Unassembled WGS sequence"/>
</dbReference>
<keyword evidence="6" id="KW-0812">Transmembrane</keyword>
<feature type="chain" id="PRO_5047052266" evidence="7">
    <location>
        <begin position="26"/>
        <end position="773"/>
    </location>
</feature>
<dbReference type="CDD" id="cd00146">
    <property type="entry name" value="PKD"/>
    <property type="match status" value="1"/>
</dbReference>
<dbReference type="CDD" id="cd00198">
    <property type="entry name" value="vWFA"/>
    <property type="match status" value="1"/>
</dbReference>
<protein>
    <submittedName>
        <fullName evidence="9">VWA domain-containing protein</fullName>
    </submittedName>
</protein>
<dbReference type="Gene3D" id="3.40.50.1820">
    <property type="entry name" value="alpha/beta hydrolase"/>
    <property type="match status" value="1"/>
</dbReference>
<evidence type="ECO:0000256" key="1">
    <source>
        <dbReference type="ARBA" id="ARBA00004613"/>
    </source>
</evidence>
<comment type="caution">
    <text evidence="9">The sequence shown here is derived from an EMBL/GenBank/DDBJ whole genome shotgun (WGS) entry which is preliminary data.</text>
</comment>
<sequence>MLTRNYRKILSIFGSCAIISTMVVATPETVGAQAADGRFDQICSKPILLIARGSGEGRIDDRTASTGEYLSGWQGNMIDRVIKKLDNSGDLEGVEIMALDDNEYPAIAVNLKSALVPGETALFGETVRSSASKGTIAAVNKIARYKRDNNCEPTVTTLGYSQGTIALLSAEKGLTQAGYVDGSAYMGNPFRVKNDQYNIGDAHTGEGVFVVRNDGSRMLQDLIPLLRKTNEYIDMAVLLAKGADRLGLSKGAGESAQKAADSFRGRSKVRSDLLRNIKNENVVDYCIDNDLICDFTVPRIRDLVETNGGAHGDYFKEDAAKAPYEKRFLEALHSALYREDDESDENSGTPGGSVEVGPPREVMFVIDTTGSMWDDIAEAKANAAEIGQKVLSTNPDSRIGLVEYKDWDSPMYVNGESTAARVVVPLTKDFSIFNERLQALSADGGDEELPEDMLSGIALAQEANWSVPRTRDILVIGDQPAHDPECRTGLTLEALKARSSANSFTFGAEQWPRNPGGYSKDSSCLTPILGINRSANGENRMSRAIQVGSEDLASDNSQPIRISAVTNNPDMANSIKDLIDFTGGVVVSYQDAQSADAIITATANLESSPEAILSIPGFMAVGETVPMSGALSKVFVTGGMSATIDFGDGTVEKFESWDDLFDISHVYSTPGSYTVELRVFDSAGNVGIDRVDIEVMSEDGARVFDYALGEWSLSSYRTDAEPPVQSDDTSSFHGTSSLKSENIFSSLMKVLAVLSIFGGVISAIFSFLSSSRR</sequence>
<feature type="signal peptide" evidence="7">
    <location>
        <begin position="1"/>
        <end position="25"/>
    </location>
</feature>
<dbReference type="PROSITE" id="PS50093">
    <property type="entry name" value="PKD"/>
    <property type="match status" value="1"/>
</dbReference>
<evidence type="ECO:0000256" key="6">
    <source>
        <dbReference type="SAM" id="Phobius"/>
    </source>
</evidence>
<dbReference type="SMART" id="SM01110">
    <property type="entry name" value="Cutinase"/>
    <property type="match status" value="1"/>
</dbReference>
<dbReference type="Pfam" id="PF00801">
    <property type="entry name" value="PKD"/>
    <property type="match status" value="1"/>
</dbReference>
<proteinExistence type="predicted"/>
<dbReference type="Gene3D" id="3.40.50.410">
    <property type="entry name" value="von Willebrand factor, type A domain"/>
    <property type="match status" value="1"/>
</dbReference>
<organism evidence="9 10">
    <name type="scientific">Corynebacterium marambiense</name>
    <dbReference type="NCBI Taxonomy" id="2765364"/>
    <lineage>
        <taxon>Bacteria</taxon>
        <taxon>Bacillati</taxon>
        <taxon>Actinomycetota</taxon>
        <taxon>Actinomycetes</taxon>
        <taxon>Mycobacteriales</taxon>
        <taxon>Corynebacteriaceae</taxon>
        <taxon>Corynebacterium</taxon>
    </lineage>
</organism>
<comment type="subcellular location">
    <subcellularLocation>
        <location evidence="1">Secreted</location>
    </subcellularLocation>
</comment>
<evidence type="ECO:0000259" key="8">
    <source>
        <dbReference type="PROSITE" id="PS50093"/>
    </source>
</evidence>
<dbReference type="InterPro" id="IPR000675">
    <property type="entry name" value="Cutinase/axe"/>
</dbReference>
<keyword evidence="6" id="KW-0472">Membrane</keyword>
<dbReference type="SUPFAM" id="SSF53300">
    <property type="entry name" value="vWA-like"/>
    <property type="match status" value="1"/>
</dbReference>
<dbReference type="PANTHER" id="PTHR47763">
    <property type="entry name" value="ALPHA-PROTEIN KINASE VWKA"/>
    <property type="match status" value="1"/>
</dbReference>